<dbReference type="SUPFAM" id="SSF161098">
    <property type="entry name" value="MetI-like"/>
    <property type="match status" value="1"/>
</dbReference>
<gene>
    <name evidence="8" type="ORF">N780_17510</name>
</gene>
<proteinExistence type="inferred from homology"/>
<dbReference type="RefSeq" id="WP_036784101.1">
    <property type="nucleotide sequence ID" value="NZ_AVBG01000008.1"/>
</dbReference>
<reference evidence="8 9" key="1">
    <citation type="submission" date="2013-08" db="EMBL/GenBank/DDBJ databases">
        <title>Genome of Pontibacillus chungwhensis.</title>
        <authorList>
            <person name="Wang Q."/>
            <person name="Wang G."/>
        </authorList>
    </citation>
    <scope>NUCLEOTIDE SEQUENCE [LARGE SCALE GENOMIC DNA]</scope>
    <source>
        <strain evidence="8 9">BH030062</strain>
    </source>
</reference>
<evidence type="ECO:0000256" key="3">
    <source>
        <dbReference type="ARBA" id="ARBA00022692"/>
    </source>
</evidence>
<keyword evidence="2 6" id="KW-0813">Transport</keyword>
<dbReference type="CDD" id="cd06261">
    <property type="entry name" value="TM_PBP2"/>
    <property type="match status" value="1"/>
</dbReference>
<organism evidence="8 9">
    <name type="scientific">Pontibacillus chungwhensis BH030062</name>
    <dbReference type="NCBI Taxonomy" id="1385513"/>
    <lineage>
        <taxon>Bacteria</taxon>
        <taxon>Bacillati</taxon>
        <taxon>Bacillota</taxon>
        <taxon>Bacilli</taxon>
        <taxon>Bacillales</taxon>
        <taxon>Bacillaceae</taxon>
        <taxon>Pontibacillus</taxon>
    </lineage>
</organism>
<feature type="transmembrane region" description="Helical" evidence="6">
    <location>
        <begin position="7"/>
        <end position="27"/>
    </location>
</feature>
<sequence>MKLNKQLLAGIIFLVGLLFVTFVGPYLPFIDEDIEKKGMMITENGEIEIPPFPPSSEYWLGSDHYGRDILSRLVVGTKEVLAVVLSVVLIRYCLAIPLGLGAFYYRRVRRVLQFLNHTLSFVPMIFIVLFFITMPYLYFSPHRTTWLIIILAVVEVGRVGDVLYKQTEEISYKPFMDTAITSGNTPFQMLRRYYFPQLFPHMAVNISLDISRVMFVIGQLGLIQVFISHKIEAIASVTTPAYKVINTSHTWPVLFQRATSDVFGSVWVPFAGAGAITIFVVGFYLLGNGIRHYFEKRQSYI</sequence>
<name>A0A0A2UT88_9BACI</name>
<evidence type="ECO:0000313" key="8">
    <source>
        <dbReference type="EMBL" id="KGP91144.1"/>
    </source>
</evidence>
<dbReference type="eggNOG" id="COG1173">
    <property type="taxonomic scope" value="Bacteria"/>
</dbReference>
<evidence type="ECO:0000256" key="2">
    <source>
        <dbReference type="ARBA" id="ARBA00022448"/>
    </source>
</evidence>
<evidence type="ECO:0000313" key="9">
    <source>
        <dbReference type="Proteomes" id="UP000030153"/>
    </source>
</evidence>
<dbReference type="STRING" id="1385513.N780_17510"/>
<dbReference type="EMBL" id="AVBG01000008">
    <property type="protein sequence ID" value="KGP91144.1"/>
    <property type="molecule type" value="Genomic_DNA"/>
</dbReference>
<dbReference type="OrthoDB" id="2376472at2"/>
<feature type="transmembrane region" description="Helical" evidence="6">
    <location>
        <begin position="266"/>
        <end position="287"/>
    </location>
</feature>
<dbReference type="PANTHER" id="PTHR43839:SF3">
    <property type="entry name" value="OLIGOPEPTIDE ABC TRANSPORTER, PERMEASE PROTEIN"/>
    <property type="match status" value="1"/>
</dbReference>
<keyword evidence="4 6" id="KW-1133">Transmembrane helix</keyword>
<feature type="transmembrane region" description="Helical" evidence="6">
    <location>
        <begin position="80"/>
        <end position="105"/>
    </location>
</feature>
<dbReference type="Proteomes" id="UP000030153">
    <property type="component" value="Unassembled WGS sequence"/>
</dbReference>
<dbReference type="Pfam" id="PF00528">
    <property type="entry name" value="BPD_transp_1"/>
    <property type="match status" value="1"/>
</dbReference>
<feature type="transmembrane region" description="Helical" evidence="6">
    <location>
        <begin position="117"/>
        <end position="139"/>
    </location>
</feature>
<dbReference type="AlphaFoldDB" id="A0A0A2UT88"/>
<keyword evidence="3 6" id="KW-0812">Transmembrane</keyword>
<keyword evidence="9" id="KW-1185">Reference proteome</keyword>
<feature type="domain" description="ABC transmembrane type-1" evidence="7">
    <location>
        <begin position="77"/>
        <end position="287"/>
    </location>
</feature>
<evidence type="ECO:0000256" key="1">
    <source>
        <dbReference type="ARBA" id="ARBA00004141"/>
    </source>
</evidence>
<evidence type="ECO:0000256" key="5">
    <source>
        <dbReference type="ARBA" id="ARBA00023136"/>
    </source>
</evidence>
<comment type="caution">
    <text evidence="8">The sequence shown here is derived from an EMBL/GenBank/DDBJ whole genome shotgun (WGS) entry which is preliminary data.</text>
</comment>
<dbReference type="InterPro" id="IPR000515">
    <property type="entry name" value="MetI-like"/>
</dbReference>
<evidence type="ECO:0000259" key="7">
    <source>
        <dbReference type="PROSITE" id="PS50928"/>
    </source>
</evidence>
<dbReference type="GO" id="GO:0005886">
    <property type="term" value="C:plasma membrane"/>
    <property type="evidence" value="ECO:0007669"/>
    <property type="project" value="UniProtKB-SubCell"/>
</dbReference>
<dbReference type="Gene3D" id="1.10.3720.10">
    <property type="entry name" value="MetI-like"/>
    <property type="match status" value="1"/>
</dbReference>
<evidence type="ECO:0000256" key="4">
    <source>
        <dbReference type="ARBA" id="ARBA00022989"/>
    </source>
</evidence>
<protein>
    <recommendedName>
        <fullName evidence="7">ABC transmembrane type-1 domain-containing protein</fullName>
    </recommendedName>
</protein>
<dbReference type="GO" id="GO:0055085">
    <property type="term" value="P:transmembrane transport"/>
    <property type="evidence" value="ECO:0007669"/>
    <property type="project" value="InterPro"/>
</dbReference>
<dbReference type="PANTHER" id="PTHR43839">
    <property type="entry name" value="OPPC IN A BINDING PROTEIN-DEPENDENT TRANSPORT SYSTEM"/>
    <property type="match status" value="1"/>
</dbReference>
<dbReference type="InterPro" id="IPR035906">
    <property type="entry name" value="MetI-like_sf"/>
</dbReference>
<comment type="subcellular location">
    <subcellularLocation>
        <location evidence="6">Cell membrane</location>
        <topology evidence="6">Multi-pass membrane protein</topology>
    </subcellularLocation>
    <subcellularLocation>
        <location evidence="1">Membrane</location>
        <topology evidence="1">Multi-pass membrane protein</topology>
    </subcellularLocation>
</comment>
<comment type="similarity">
    <text evidence="6">Belongs to the binding-protein-dependent transport system permease family.</text>
</comment>
<dbReference type="PROSITE" id="PS50928">
    <property type="entry name" value="ABC_TM1"/>
    <property type="match status" value="1"/>
</dbReference>
<evidence type="ECO:0000256" key="6">
    <source>
        <dbReference type="RuleBase" id="RU363032"/>
    </source>
</evidence>
<accession>A0A0A2UT88</accession>
<keyword evidence="5 6" id="KW-0472">Membrane</keyword>